<keyword evidence="2" id="KW-0238">DNA-binding</keyword>
<dbReference type="Gene3D" id="3.30.70.920">
    <property type="match status" value="2"/>
</dbReference>
<dbReference type="SUPFAM" id="SSF54909">
    <property type="entry name" value="Dimeric alpha+beta barrel"/>
    <property type="match status" value="2"/>
</dbReference>
<dbReference type="Proteomes" id="UP000467105">
    <property type="component" value="Chromosome"/>
</dbReference>
<evidence type="ECO:0000259" key="4">
    <source>
        <dbReference type="PROSITE" id="PS50956"/>
    </source>
</evidence>
<dbReference type="PANTHER" id="PTHR30154">
    <property type="entry name" value="LEUCINE-RESPONSIVE REGULATORY PROTEIN"/>
    <property type="match status" value="1"/>
</dbReference>
<evidence type="ECO:0000256" key="3">
    <source>
        <dbReference type="ARBA" id="ARBA00023163"/>
    </source>
</evidence>
<dbReference type="OrthoDB" id="4708849at2"/>
<dbReference type="Pfam" id="PF13404">
    <property type="entry name" value="HTH_AsnC-type"/>
    <property type="match status" value="2"/>
</dbReference>
<dbReference type="InterPro" id="IPR019888">
    <property type="entry name" value="Tscrpt_reg_AsnC-like"/>
</dbReference>
<evidence type="ECO:0000313" key="5">
    <source>
        <dbReference type="EMBL" id="BBZ43387.1"/>
    </source>
</evidence>
<evidence type="ECO:0000256" key="2">
    <source>
        <dbReference type="ARBA" id="ARBA00023125"/>
    </source>
</evidence>
<gene>
    <name evidence="5" type="ORF">MPRM_06680</name>
</gene>
<keyword evidence="6" id="KW-1185">Reference proteome</keyword>
<dbReference type="PANTHER" id="PTHR30154:SF34">
    <property type="entry name" value="TRANSCRIPTIONAL REGULATOR AZLB"/>
    <property type="match status" value="1"/>
</dbReference>
<dbReference type="SMART" id="SM00344">
    <property type="entry name" value="HTH_ASNC"/>
    <property type="match status" value="2"/>
</dbReference>
<evidence type="ECO:0000313" key="6">
    <source>
        <dbReference type="Proteomes" id="UP000467105"/>
    </source>
</evidence>
<name>A0A7I7YQ16_9MYCO</name>
<dbReference type="Gene3D" id="1.10.10.10">
    <property type="entry name" value="Winged helix-like DNA-binding domain superfamily/Winged helix DNA-binding domain"/>
    <property type="match status" value="2"/>
</dbReference>
<keyword evidence="3" id="KW-0804">Transcription</keyword>
<dbReference type="InterPro" id="IPR036390">
    <property type="entry name" value="WH_DNA-bd_sf"/>
</dbReference>
<dbReference type="AlphaFoldDB" id="A0A7I7YQ16"/>
<dbReference type="PROSITE" id="PS50956">
    <property type="entry name" value="HTH_ASNC_2"/>
    <property type="match status" value="1"/>
</dbReference>
<proteinExistence type="predicted"/>
<protein>
    <recommendedName>
        <fullName evidence="4">HTH asnC-type domain-containing protein</fullName>
    </recommendedName>
</protein>
<dbReference type="InterPro" id="IPR036388">
    <property type="entry name" value="WH-like_DNA-bd_sf"/>
</dbReference>
<dbReference type="PRINTS" id="PR00033">
    <property type="entry name" value="HTHASNC"/>
</dbReference>
<dbReference type="RefSeq" id="WP_139825672.1">
    <property type="nucleotide sequence ID" value="NZ_AP022614.1"/>
</dbReference>
<organism evidence="5 6">
    <name type="scientific">Mycobacterium parmense</name>
    <dbReference type="NCBI Taxonomy" id="185642"/>
    <lineage>
        <taxon>Bacteria</taxon>
        <taxon>Bacillati</taxon>
        <taxon>Actinomycetota</taxon>
        <taxon>Actinomycetes</taxon>
        <taxon>Mycobacteriales</taxon>
        <taxon>Mycobacteriaceae</taxon>
        <taxon>Mycobacterium</taxon>
        <taxon>Mycobacterium simiae complex</taxon>
    </lineage>
</organism>
<reference evidence="5 6" key="1">
    <citation type="journal article" date="2019" name="Emerg. Microbes Infect.">
        <title>Comprehensive subspecies identification of 175 nontuberculous mycobacteria species based on 7547 genomic profiles.</title>
        <authorList>
            <person name="Matsumoto Y."/>
            <person name="Kinjo T."/>
            <person name="Motooka D."/>
            <person name="Nabeya D."/>
            <person name="Jung N."/>
            <person name="Uechi K."/>
            <person name="Horii T."/>
            <person name="Iida T."/>
            <person name="Fujita J."/>
            <person name="Nakamura S."/>
        </authorList>
    </citation>
    <scope>NUCLEOTIDE SEQUENCE [LARGE SCALE GENOMIC DNA]</scope>
    <source>
        <strain evidence="5 6">JCM 14742</strain>
    </source>
</reference>
<dbReference type="InterPro" id="IPR019887">
    <property type="entry name" value="Tscrpt_reg_AsnC/Lrp_C"/>
</dbReference>
<keyword evidence="1" id="KW-0805">Transcription regulation</keyword>
<feature type="domain" description="HTH asnC-type" evidence="4">
    <location>
        <begin position="193"/>
        <end position="253"/>
    </location>
</feature>
<dbReference type="InterPro" id="IPR011008">
    <property type="entry name" value="Dimeric_a/b-barrel"/>
</dbReference>
<dbReference type="GO" id="GO:0043200">
    <property type="term" value="P:response to amino acid"/>
    <property type="evidence" value="ECO:0007669"/>
    <property type="project" value="TreeGrafter"/>
</dbReference>
<dbReference type="GO" id="GO:0043565">
    <property type="term" value="F:sequence-specific DNA binding"/>
    <property type="evidence" value="ECO:0007669"/>
    <property type="project" value="InterPro"/>
</dbReference>
<dbReference type="EMBL" id="AP022614">
    <property type="protein sequence ID" value="BBZ43387.1"/>
    <property type="molecule type" value="Genomic_DNA"/>
</dbReference>
<accession>A0A7I7YQ16</accession>
<dbReference type="Pfam" id="PF01037">
    <property type="entry name" value="AsnC_trans_reg"/>
    <property type="match status" value="2"/>
</dbReference>
<sequence>MARSADLPQGKKAPASPKRFVAAEDLHVPQLNALDRALIDSLRCDGRQGSRALAKQLNVNEVTVAARLRRLEEADVMRVVAITDIRLFGHREFAFAMVQVSGRSVHDVAADFAKLPETVAVTITTGRFDIIMPLLCRDRAHVAELFGTVLPAVDGVGSVRASMALDVLKYDSKWALLSADPGTTPEAQPSETVDETDLEIIGFLQRNARRSNRSIAAELGISEGTVRSRIKRMLADRVFRIQAVSDIVAFGYGAHAYICIKTVPGAVDAVAAALVRRDDVSQLTRVLNGFDLVGVIKAADHASLVSAVFDEIALLPGIRRAETFYGCASLKHTYAWTWIV</sequence>
<dbReference type="GO" id="GO:0005829">
    <property type="term" value="C:cytosol"/>
    <property type="evidence" value="ECO:0007669"/>
    <property type="project" value="TreeGrafter"/>
</dbReference>
<dbReference type="SUPFAM" id="SSF46785">
    <property type="entry name" value="Winged helix' DNA-binding domain"/>
    <property type="match status" value="2"/>
</dbReference>
<evidence type="ECO:0000256" key="1">
    <source>
        <dbReference type="ARBA" id="ARBA00023015"/>
    </source>
</evidence>
<dbReference type="InterPro" id="IPR000485">
    <property type="entry name" value="AsnC-type_HTH_dom"/>
</dbReference>